<feature type="region of interest" description="Disordered" evidence="7">
    <location>
        <begin position="1124"/>
        <end position="1153"/>
    </location>
</feature>
<dbReference type="PROSITE" id="PS00028">
    <property type="entry name" value="ZINC_FINGER_C2H2_1"/>
    <property type="match status" value="2"/>
</dbReference>
<dbReference type="Gene3D" id="3.30.160.60">
    <property type="entry name" value="Classic Zinc Finger"/>
    <property type="match status" value="1"/>
</dbReference>
<evidence type="ECO:0000256" key="7">
    <source>
        <dbReference type="SAM" id="MobiDB-lite"/>
    </source>
</evidence>
<accession>A0AAW1JDF3</accession>
<gene>
    <name evidence="10" type="ORF">QE152_g30770</name>
</gene>
<feature type="domain" description="C2H2-type" evidence="9">
    <location>
        <begin position="515"/>
        <end position="543"/>
    </location>
</feature>
<feature type="domain" description="C2H2-type" evidence="9">
    <location>
        <begin position="482"/>
        <end position="511"/>
    </location>
</feature>
<organism evidence="10 11">
    <name type="scientific">Popillia japonica</name>
    <name type="common">Japanese beetle</name>
    <dbReference type="NCBI Taxonomy" id="7064"/>
    <lineage>
        <taxon>Eukaryota</taxon>
        <taxon>Metazoa</taxon>
        <taxon>Ecdysozoa</taxon>
        <taxon>Arthropoda</taxon>
        <taxon>Hexapoda</taxon>
        <taxon>Insecta</taxon>
        <taxon>Pterygota</taxon>
        <taxon>Neoptera</taxon>
        <taxon>Endopterygota</taxon>
        <taxon>Coleoptera</taxon>
        <taxon>Polyphaga</taxon>
        <taxon>Scarabaeiformia</taxon>
        <taxon>Scarabaeidae</taxon>
        <taxon>Rutelinae</taxon>
        <taxon>Popillia</taxon>
    </lineage>
</organism>
<proteinExistence type="predicted"/>
<evidence type="ECO:0000313" key="10">
    <source>
        <dbReference type="EMBL" id="KAK9701232.1"/>
    </source>
</evidence>
<evidence type="ECO:0000259" key="9">
    <source>
        <dbReference type="PROSITE" id="PS50157"/>
    </source>
</evidence>
<keyword evidence="2" id="KW-0677">Repeat</keyword>
<dbReference type="SUPFAM" id="SSF54695">
    <property type="entry name" value="POZ domain"/>
    <property type="match status" value="1"/>
</dbReference>
<evidence type="ECO:0008006" key="12">
    <source>
        <dbReference type="Google" id="ProtNLM"/>
    </source>
</evidence>
<keyword evidence="11" id="KW-1185">Reference proteome</keyword>
<dbReference type="EMBL" id="JASPKY010000419">
    <property type="protein sequence ID" value="KAK9701232.1"/>
    <property type="molecule type" value="Genomic_DNA"/>
</dbReference>
<feature type="compositionally biased region" description="Basic and acidic residues" evidence="7">
    <location>
        <begin position="1138"/>
        <end position="1152"/>
    </location>
</feature>
<sequence length="1456" mass="165484">MNACTEYFNILEQTCEVVDGNTIIMPDDLQADVILPIVNFMYTGMLEFQMSLFDRLYRTAEVMNIPILTKLLDAQKKPIPPLPKSQNKKMQPTWNLHGKKITPKVENDLPATLPGRKLPVWKRKTVPTAPPPVTTQQYYPEPKKVAQDPLALFDNTPKPTRFEWPEDEINSTFNLMENSFDDISYTSKPLLTQSDELRASTSFDDMKYTSNANKRSSKDYNQSIDMEEVKSYVKEQKIRSDLTEYDDDDDPDSYLENIEIDRDNNKRKATKLLSPVHTKKVRFSVNEKENKEAKINVTTSGKSPEMDHTKIISEVLKKYPHLVKKNKNIRLKILAKSPTKSDLTKGAGVKTSTSKVKVHVASPKGSPRITKVNTLDLAKNQDEGPWVCNKCSSNEEQVEFVLYYLYRKHMTDVHHEKFDSRMCKFCGHQSSKHNLLMYHQYTRHGIKPPPAYNFPKCNRCPYIALTENLLIKHKLNHTKFDLQCIECKVAFNNQNSLSSHMQITGHTGKTGRHNYDCQYCTKRYHSGSNLFSHIKMVHRDEARRDGIVSIDEKDEVEEDQLEEDTEEYIIPKDEDQKEKIKILSDIKVAATTGESVSQTTIEPGATTTAERHERVATTTSGIQNVTGGIATSLGLVDIVVLDENQQYILHNDQQLVTQQTLANEQREYIIPEMTEQHTFAQAQNINEVITSEHNVITQSILNNSDIASTDELVMVLTDHDYNDGNNEILSSENSNIVVLYSHPVDGQQNQFITSQGNLMLNSQTGMLEIRNTEPSSMDNSQDTQIESIEMIQREINSHNIIASSHKETAVPTNSSFAESLPQDTVILENQFSNENLIENQQETTDEAPAEDIDMDRMISISSEKPLEQSIDQEIPGHVLVLNDCLGNQEEPMEIDEECSIQDHQNENETPIQEDQANKQPEIVPAEIQEEVSSKSMPDIGDSVETTVPLTAGISEVSLDPTIQEQNQNDDGITTATTNSDSNIEKVELQPNITNEDLTNANIEPTEITNDTHMSDSETVEHNEEIQVREVEDVVPQEDRRKLTSLHQKQQLSRRMMSNNNEAQTFELQNLEVQKESTGHENSDNIIHMGTDHTTDSTEEHIDDLTEHKITENEDQAIENIEIQEETHHSEQILQPTEASDRAEITESKKDLEGEQIGEEAEFEDVIRNKESTGRGITGRRIASRGITNRAIPSNRITSRGTPFNGIASGGITTTETPFIEEPHSTESHLEESQLQKPHLEETHVEESHLEESHLEESHLEEPHLEESHLEESHIEDSHLKDSQSEESHLQESQLEEPQIEESQIEDTDSYMEINLQTEEVSSQMDDTPSQIDENSVQNESADDTYKVDEKFEEEVSQTDDKSNPEEQLMEEGTSSVDENSQSQDSQTSECSSRQEALIREYKKSTSQETKISILNDWEDTEDSQQSDNVSKKAELTVNKLIHDWDDDDEEGHESDS</sequence>
<name>A0AAW1JDF3_POPJA</name>
<dbReference type="PANTHER" id="PTHR24394:SF38">
    <property type="entry name" value="CENTROSOME-ASSOCIATED ZINC FINGER PROTEIN CP190"/>
    <property type="match status" value="1"/>
</dbReference>
<dbReference type="PROSITE" id="PS50097">
    <property type="entry name" value="BTB"/>
    <property type="match status" value="1"/>
</dbReference>
<feature type="compositionally biased region" description="Polar residues" evidence="7">
    <location>
        <begin position="1372"/>
        <end position="1394"/>
    </location>
</feature>
<feature type="compositionally biased region" description="Acidic residues" evidence="7">
    <location>
        <begin position="1293"/>
        <end position="1309"/>
    </location>
</feature>
<feature type="compositionally biased region" description="Basic and acidic residues" evidence="7">
    <location>
        <begin position="1220"/>
        <end position="1289"/>
    </location>
</feature>
<evidence type="ECO:0000256" key="3">
    <source>
        <dbReference type="ARBA" id="ARBA00022771"/>
    </source>
</evidence>
<feature type="compositionally biased region" description="Basic and acidic residues" evidence="7">
    <location>
        <begin position="1396"/>
        <end position="1405"/>
    </location>
</feature>
<dbReference type="PANTHER" id="PTHR24394">
    <property type="entry name" value="ZINC FINGER PROTEIN"/>
    <property type="match status" value="1"/>
</dbReference>
<feature type="compositionally biased region" description="Polar residues" evidence="7">
    <location>
        <begin position="1314"/>
        <end position="1339"/>
    </location>
</feature>
<keyword evidence="3 6" id="KW-0863">Zinc-finger</keyword>
<keyword evidence="5" id="KW-0539">Nucleus</keyword>
<dbReference type="Pfam" id="PF00651">
    <property type="entry name" value="BTB"/>
    <property type="match status" value="1"/>
</dbReference>
<evidence type="ECO:0000256" key="6">
    <source>
        <dbReference type="PROSITE-ProRule" id="PRU00042"/>
    </source>
</evidence>
<dbReference type="Proteomes" id="UP001458880">
    <property type="component" value="Unassembled WGS sequence"/>
</dbReference>
<dbReference type="InterPro" id="IPR013087">
    <property type="entry name" value="Znf_C2H2_type"/>
</dbReference>
<feature type="region of interest" description="Disordered" evidence="7">
    <location>
        <begin position="1188"/>
        <end position="1431"/>
    </location>
</feature>
<evidence type="ECO:0000259" key="8">
    <source>
        <dbReference type="PROSITE" id="PS50097"/>
    </source>
</evidence>
<protein>
    <recommendedName>
        <fullName evidence="12">Centrosome-associated zinc finger protein CP190</fullName>
    </recommendedName>
</protein>
<dbReference type="Gene3D" id="3.30.710.10">
    <property type="entry name" value="Potassium Channel Kv1.1, Chain A"/>
    <property type="match status" value="1"/>
</dbReference>
<comment type="caution">
    <text evidence="10">The sequence shown here is derived from an EMBL/GenBank/DDBJ whole genome shotgun (WGS) entry which is preliminary data.</text>
</comment>
<dbReference type="InterPro" id="IPR000210">
    <property type="entry name" value="BTB/POZ_dom"/>
</dbReference>
<dbReference type="GO" id="GO:0005634">
    <property type="term" value="C:nucleus"/>
    <property type="evidence" value="ECO:0007669"/>
    <property type="project" value="TreeGrafter"/>
</dbReference>
<evidence type="ECO:0000313" key="11">
    <source>
        <dbReference type="Proteomes" id="UP001458880"/>
    </source>
</evidence>
<feature type="compositionally biased region" description="Polar residues" evidence="7">
    <location>
        <begin position="1190"/>
        <end position="1201"/>
    </location>
</feature>
<dbReference type="PROSITE" id="PS50157">
    <property type="entry name" value="ZINC_FINGER_C2H2_2"/>
    <property type="match status" value="2"/>
</dbReference>
<evidence type="ECO:0000256" key="4">
    <source>
        <dbReference type="ARBA" id="ARBA00022833"/>
    </source>
</evidence>
<dbReference type="InterPro" id="IPR011333">
    <property type="entry name" value="SKP1/BTB/POZ_sf"/>
</dbReference>
<dbReference type="GO" id="GO:0008270">
    <property type="term" value="F:zinc ion binding"/>
    <property type="evidence" value="ECO:0007669"/>
    <property type="project" value="UniProtKB-KW"/>
</dbReference>
<keyword evidence="4" id="KW-0862">Zinc</keyword>
<evidence type="ECO:0000256" key="2">
    <source>
        <dbReference type="ARBA" id="ARBA00022737"/>
    </source>
</evidence>
<reference evidence="10 11" key="1">
    <citation type="journal article" date="2024" name="BMC Genomics">
        <title>De novo assembly and annotation of Popillia japonica's genome with initial clues to its potential as an invasive pest.</title>
        <authorList>
            <person name="Cucini C."/>
            <person name="Boschi S."/>
            <person name="Funari R."/>
            <person name="Cardaioli E."/>
            <person name="Iannotti N."/>
            <person name="Marturano G."/>
            <person name="Paoli F."/>
            <person name="Bruttini M."/>
            <person name="Carapelli A."/>
            <person name="Frati F."/>
            <person name="Nardi F."/>
        </authorList>
    </citation>
    <scope>NUCLEOTIDE SEQUENCE [LARGE SCALE GENOMIC DNA]</scope>
    <source>
        <strain evidence="10">DMR45628</strain>
    </source>
</reference>
<dbReference type="Gene3D" id="2.160.20.80">
    <property type="entry name" value="E3 ubiquitin-protein ligase SopA"/>
    <property type="match status" value="1"/>
</dbReference>
<evidence type="ECO:0000256" key="5">
    <source>
        <dbReference type="ARBA" id="ARBA00023242"/>
    </source>
</evidence>
<evidence type="ECO:0000256" key="1">
    <source>
        <dbReference type="ARBA" id="ARBA00022723"/>
    </source>
</evidence>
<feature type="region of interest" description="Disordered" evidence="7">
    <location>
        <begin position="961"/>
        <end position="980"/>
    </location>
</feature>
<dbReference type="GO" id="GO:0000981">
    <property type="term" value="F:DNA-binding transcription factor activity, RNA polymerase II-specific"/>
    <property type="evidence" value="ECO:0007669"/>
    <property type="project" value="TreeGrafter"/>
</dbReference>
<keyword evidence="1" id="KW-0479">Metal-binding</keyword>
<feature type="domain" description="BTB" evidence="8">
    <location>
        <begin position="1"/>
        <end position="50"/>
    </location>
</feature>
<dbReference type="SMART" id="SM00355">
    <property type="entry name" value="ZnF_C2H2"/>
    <property type="match status" value="5"/>
</dbReference>